<name>A0A2P2P9K6_RHIMU</name>
<dbReference type="AlphaFoldDB" id="A0A2P2P9K6"/>
<sequence length="30" mass="3544">MNTKGLFLFVDFFFQIRGKQLCSSEITCNR</sequence>
<reference evidence="1" key="1">
    <citation type="submission" date="2018-02" db="EMBL/GenBank/DDBJ databases">
        <title>Rhizophora mucronata_Transcriptome.</title>
        <authorList>
            <person name="Meera S.P."/>
            <person name="Sreeshan A."/>
            <person name="Augustine A."/>
        </authorList>
    </citation>
    <scope>NUCLEOTIDE SEQUENCE</scope>
    <source>
        <tissue evidence="1">Leaf</tissue>
    </source>
</reference>
<accession>A0A2P2P9K6</accession>
<organism evidence="1">
    <name type="scientific">Rhizophora mucronata</name>
    <name type="common">Asiatic mangrove</name>
    <dbReference type="NCBI Taxonomy" id="61149"/>
    <lineage>
        <taxon>Eukaryota</taxon>
        <taxon>Viridiplantae</taxon>
        <taxon>Streptophyta</taxon>
        <taxon>Embryophyta</taxon>
        <taxon>Tracheophyta</taxon>
        <taxon>Spermatophyta</taxon>
        <taxon>Magnoliopsida</taxon>
        <taxon>eudicotyledons</taxon>
        <taxon>Gunneridae</taxon>
        <taxon>Pentapetalae</taxon>
        <taxon>rosids</taxon>
        <taxon>fabids</taxon>
        <taxon>Malpighiales</taxon>
        <taxon>Rhizophoraceae</taxon>
        <taxon>Rhizophora</taxon>
    </lineage>
</organism>
<protein>
    <submittedName>
        <fullName evidence="1">Uncharacterized protein</fullName>
    </submittedName>
</protein>
<evidence type="ECO:0000313" key="1">
    <source>
        <dbReference type="EMBL" id="MBX51446.1"/>
    </source>
</evidence>
<proteinExistence type="predicted"/>
<dbReference type="EMBL" id="GGEC01070962">
    <property type="protein sequence ID" value="MBX51446.1"/>
    <property type="molecule type" value="Transcribed_RNA"/>
</dbReference>